<accession>A0A7Z0WNB8</accession>
<evidence type="ECO:0000313" key="3">
    <source>
        <dbReference type="Proteomes" id="UP000185696"/>
    </source>
</evidence>
<sequence>MDVRNFYLVAVDDSDYLTEPRTRDHGVQDFHGRKTRNAVDRIVAVGMSFVRPCGEQHVVAHRPSLFGEQAVTAFFTTIDRAIMAFGHTTPVEVEWTGDWADDPYDPDAHTHDATRSSGASS</sequence>
<gene>
    <name evidence="2" type="ORF">BLA60_20950</name>
</gene>
<evidence type="ECO:0000313" key="2">
    <source>
        <dbReference type="EMBL" id="OLF09056.1"/>
    </source>
</evidence>
<proteinExistence type="predicted"/>
<name>A0A7Z0WNB8_9PSEU</name>
<reference evidence="2 3" key="1">
    <citation type="submission" date="2016-12" db="EMBL/GenBank/DDBJ databases">
        <title>The draft genome sequence of Actinophytocola xinjiangensis.</title>
        <authorList>
            <person name="Wang W."/>
            <person name="Yuan L."/>
        </authorList>
    </citation>
    <scope>NUCLEOTIDE SEQUENCE [LARGE SCALE GENOMIC DNA]</scope>
    <source>
        <strain evidence="2 3">CGMCC 4.4663</strain>
    </source>
</reference>
<keyword evidence="3" id="KW-1185">Reference proteome</keyword>
<dbReference type="EMBL" id="MSIF01000010">
    <property type="protein sequence ID" value="OLF09056.1"/>
    <property type="molecule type" value="Genomic_DNA"/>
</dbReference>
<feature type="region of interest" description="Disordered" evidence="1">
    <location>
        <begin position="98"/>
        <end position="121"/>
    </location>
</feature>
<dbReference type="Proteomes" id="UP000185696">
    <property type="component" value="Unassembled WGS sequence"/>
</dbReference>
<evidence type="ECO:0000256" key="1">
    <source>
        <dbReference type="SAM" id="MobiDB-lite"/>
    </source>
</evidence>
<organism evidence="2 3">
    <name type="scientific">Actinophytocola xinjiangensis</name>
    <dbReference type="NCBI Taxonomy" id="485602"/>
    <lineage>
        <taxon>Bacteria</taxon>
        <taxon>Bacillati</taxon>
        <taxon>Actinomycetota</taxon>
        <taxon>Actinomycetes</taxon>
        <taxon>Pseudonocardiales</taxon>
        <taxon>Pseudonocardiaceae</taxon>
    </lineage>
</organism>
<protein>
    <submittedName>
        <fullName evidence="2">Uncharacterized protein</fullName>
    </submittedName>
</protein>
<comment type="caution">
    <text evidence="2">The sequence shown here is derived from an EMBL/GenBank/DDBJ whole genome shotgun (WGS) entry which is preliminary data.</text>
</comment>
<dbReference type="AlphaFoldDB" id="A0A7Z0WNB8"/>